<reference evidence="1 2" key="1">
    <citation type="journal article" date="2018" name="MBio">
        <title>Comparative Genomics Reveals the Core Gene Toolbox for the Fungus-Insect Symbiosis.</title>
        <authorList>
            <person name="Wang Y."/>
            <person name="Stata M."/>
            <person name="Wang W."/>
            <person name="Stajich J.E."/>
            <person name="White M.M."/>
            <person name="Moncalvo J.M."/>
        </authorList>
    </citation>
    <scope>NUCLEOTIDE SEQUENCE [LARGE SCALE GENOMIC DNA]</scope>
    <source>
        <strain evidence="1 2">AUS-126-30</strain>
    </source>
</reference>
<dbReference type="Proteomes" id="UP000245591">
    <property type="component" value="Unassembled WGS sequence"/>
</dbReference>
<accession>A0A2U1IVM3</accession>
<dbReference type="EMBL" id="MBFU01001109">
    <property type="protein sequence ID" value="PVZ96853.1"/>
    <property type="molecule type" value="Genomic_DNA"/>
</dbReference>
<name>A0A2U1IVM3_SMIAN</name>
<gene>
    <name evidence="1" type="ORF">BB558_007223</name>
</gene>
<organism evidence="1 2">
    <name type="scientific">Smittium angustum</name>
    <dbReference type="NCBI Taxonomy" id="133377"/>
    <lineage>
        <taxon>Eukaryota</taxon>
        <taxon>Fungi</taxon>
        <taxon>Fungi incertae sedis</taxon>
        <taxon>Zoopagomycota</taxon>
        <taxon>Kickxellomycotina</taxon>
        <taxon>Harpellomycetes</taxon>
        <taxon>Harpellales</taxon>
        <taxon>Legeriomycetaceae</taxon>
        <taxon>Smittium</taxon>
    </lineage>
</organism>
<evidence type="ECO:0000313" key="1">
    <source>
        <dbReference type="EMBL" id="PVZ96853.1"/>
    </source>
</evidence>
<evidence type="ECO:0000313" key="2">
    <source>
        <dbReference type="Proteomes" id="UP000245591"/>
    </source>
</evidence>
<dbReference type="AlphaFoldDB" id="A0A2U1IVM3"/>
<sequence length="136" mass="15979">MPSELTHEYKIHELWNNKEYEGKLLRKYSRQLNNALALASQIITEIRQPIGFNPSVVIQGKIYHVLPSLESNENSTPRFGQIYIHNPNHDVEEARIMLGWMRLPENTSLIERNRLFRILVSLFADMLNLLSLLIRR</sequence>
<protein>
    <submittedName>
        <fullName evidence="1">Uncharacterized protein</fullName>
    </submittedName>
</protein>
<comment type="caution">
    <text evidence="1">The sequence shown here is derived from an EMBL/GenBank/DDBJ whole genome shotgun (WGS) entry which is preliminary data.</text>
</comment>
<proteinExistence type="predicted"/>
<keyword evidence="2" id="KW-1185">Reference proteome</keyword>